<evidence type="ECO:0000313" key="2">
    <source>
        <dbReference type="EMBL" id="CAA9234848.1"/>
    </source>
</evidence>
<dbReference type="GO" id="GO:0047372">
    <property type="term" value="F:monoacylglycerol lipase activity"/>
    <property type="evidence" value="ECO:0007669"/>
    <property type="project" value="TreeGrafter"/>
</dbReference>
<dbReference type="GO" id="GO:0016020">
    <property type="term" value="C:membrane"/>
    <property type="evidence" value="ECO:0007669"/>
    <property type="project" value="TreeGrafter"/>
</dbReference>
<evidence type="ECO:0000259" key="1">
    <source>
        <dbReference type="Pfam" id="PF00561"/>
    </source>
</evidence>
<dbReference type="AlphaFoldDB" id="A0A6J4HYM1"/>
<dbReference type="EMBL" id="CADCTB010000091">
    <property type="protein sequence ID" value="CAA9234848.1"/>
    <property type="molecule type" value="Genomic_DNA"/>
</dbReference>
<dbReference type="InterPro" id="IPR029058">
    <property type="entry name" value="AB_hydrolase_fold"/>
</dbReference>
<protein>
    <submittedName>
        <fullName evidence="2">Alpha/beta hydrolase fold-1</fullName>
    </submittedName>
</protein>
<dbReference type="SUPFAM" id="SSF53474">
    <property type="entry name" value="alpha/beta-Hydrolases"/>
    <property type="match status" value="1"/>
</dbReference>
<dbReference type="GO" id="GO:0046464">
    <property type="term" value="P:acylglycerol catabolic process"/>
    <property type="evidence" value="ECO:0007669"/>
    <property type="project" value="TreeGrafter"/>
</dbReference>
<reference evidence="2" key="1">
    <citation type="submission" date="2020-02" db="EMBL/GenBank/DDBJ databases">
        <authorList>
            <person name="Meier V. D."/>
        </authorList>
    </citation>
    <scope>NUCLEOTIDE SEQUENCE</scope>
    <source>
        <strain evidence="2">AVDCRST_MAG10</strain>
    </source>
</reference>
<dbReference type="Pfam" id="PF00561">
    <property type="entry name" value="Abhydrolase_1"/>
    <property type="match status" value="1"/>
</dbReference>
<feature type="domain" description="AB hydrolase-1" evidence="1">
    <location>
        <begin position="35"/>
        <end position="264"/>
    </location>
</feature>
<sequence>MRVYIAGHCRYREPVPFAEVDGVRLHYLDAGQGQPALVLLHAFPLHSGMWAPQVEHLSSERRIIAPDFLGFGGSDAPDSMYRYTMLGFADLLAGLLDRLGLDRVALCGLSMGGYVAFAFLRQYPERVSALVLADTRAAADTSQVFERRTDQQDQVARIGTTALVEVLLGGLLSDTTRATRLELVEQVRRLMANPAAGYIGALEAMKHRPDSTDALAGITVPTLVIVGEDDALAPPDVARDMQQRIPGSELAVLPHAGHLSNLEAAEEFNSAVAAFLARL</sequence>
<dbReference type="PANTHER" id="PTHR43798:SF33">
    <property type="entry name" value="HYDROLASE, PUTATIVE (AFU_ORTHOLOGUE AFUA_2G14860)-RELATED"/>
    <property type="match status" value="1"/>
</dbReference>
<accession>A0A6J4HYM1</accession>
<keyword evidence="2" id="KW-0378">Hydrolase</keyword>
<name>A0A6J4HYM1_9ACTN</name>
<gene>
    <name evidence="2" type="ORF">AVDCRST_MAG10-1358</name>
</gene>
<dbReference type="InterPro" id="IPR050266">
    <property type="entry name" value="AB_hydrolase_sf"/>
</dbReference>
<dbReference type="PRINTS" id="PR00111">
    <property type="entry name" value="ABHYDROLASE"/>
</dbReference>
<dbReference type="PANTHER" id="PTHR43798">
    <property type="entry name" value="MONOACYLGLYCEROL LIPASE"/>
    <property type="match status" value="1"/>
</dbReference>
<proteinExistence type="predicted"/>
<dbReference type="InterPro" id="IPR000073">
    <property type="entry name" value="AB_hydrolase_1"/>
</dbReference>
<organism evidence="2">
    <name type="scientific">uncultured Acidimicrobiales bacterium</name>
    <dbReference type="NCBI Taxonomy" id="310071"/>
    <lineage>
        <taxon>Bacteria</taxon>
        <taxon>Bacillati</taxon>
        <taxon>Actinomycetota</taxon>
        <taxon>Acidimicrobiia</taxon>
        <taxon>Acidimicrobiales</taxon>
        <taxon>environmental samples</taxon>
    </lineage>
</organism>
<dbReference type="Gene3D" id="3.40.50.1820">
    <property type="entry name" value="alpha/beta hydrolase"/>
    <property type="match status" value="1"/>
</dbReference>